<dbReference type="Proteomes" id="UP000652761">
    <property type="component" value="Unassembled WGS sequence"/>
</dbReference>
<reference evidence="2" key="1">
    <citation type="submission" date="2017-07" db="EMBL/GenBank/DDBJ databases">
        <title>Taro Niue Genome Assembly and Annotation.</title>
        <authorList>
            <person name="Atibalentja N."/>
            <person name="Keating K."/>
            <person name="Fields C.J."/>
        </authorList>
    </citation>
    <scope>NUCLEOTIDE SEQUENCE</scope>
    <source>
        <strain evidence="2">Niue_2</strain>
        <tissue evidence="2">Leaf</tissue>
    </source>
</reference>
<feature type="compositionally biased region" description="Polar residues" evidence="1">
    <location>
        <begin position="43"/>
        <end position="61"/>
    </location>
</feature>
<proteinExistence type="predicted"/>
<evidence type="ECO:0000313" key="2">
    <source>
        <dbReference type="EMBL" id="MQM10739.1"/>
    </source>
</evidence>
<accession>A0A843WLM0</accession>
<evidence type="ECO:0000313" key="3">
    <source>
        <dbReference type="Proteomes" id="UP000652761"/>
    </source>
</evidence>
<organism evidence="2 3">
    <name type="scientific">Colocasia esculenta</name>
    <name type="common">Wild taro</name>
    <name type="synonym">Arum esculentum</name>
    <dbReference type="NCBI Taxonomy" id="4460"/>
    <lineage>
        <taxon>Eukaryota</taxon>
        <taxon>Viridiplantae</taxon>
        <taxon>Streptophyta</taxon>
        <taxon>Embryophyta</taxon>
        <taxon>Tracheophyta</taxon>
        <taxon>Spermatophyta</taxon>
        <taxon>Magnoliopsida</taxon>
        <taxon>Liliopsida</taxon>
        <taxon>Araceae</taxon>
        <taxon>Aroideae</taxon>
        <taxon>Colocasieae</taxon>
        <taxon>Colocasia</taxon>
    </lineage>
</organism>
<feature type="region of interest" description="Disordered" evidence="1">
    <location>
        <begin position="43"/>
        <end position="64"/>
    </location>
</feature>
<dbReference type="AlphaFoldDB" id="A0A843WLM0"/>
<sequence>MLDTAELALEGTNIYCKGGVDTPHTGVDTMFQALRQKVMKWSTSVDTRAGSTPNAGRSTLDGSPRRPVLLSETWCRHWIISG</sequence>
<name>A0A843WLM0_COLES</name>
<comment type="caution">
    <text evidence="2">The sequence shown here is derived from an EMBL/GenBank/DDBJ whole genome shotgun (WGS) entry which is preliminary data.</text>
</comment>
<protein>
    <submittedName>
        <fullName evidence="2">Uncharacterized protein</fullName>
    </submittedName>
</protein>
<gene>
    <name evidence="2" type="ORF">Taro_043636</name>
</gene>
<evidence type="ECO:0000256" key="1">
    <source>
        <dbReference type="SAM" id="MobiDB-lite"/>
    </source>
</evidence>
<keyword evidence="3" id="KW-1185">Reference proteome</keyword>
<dbReference type="EMBL" id="NMUH01004759">
    <property type="protein sequence ID" value="MQM10739.1"/>
    <property type="molecule type" value="Genomic_DNA"/>
</dbReference>